<feature type="transmembrane region" description="Helical" evidence="2">
    <location>
        <begin position="28"/>
        <end position="53"/>
    </location>
</feature>
<name>A0A0C9WJU7_9AGAR</name>
<feature type="transmembrane region" description="Helical" evidence="2">
    <location>
        <begin position="82"/>
        <end position="105"/>
    </location>
</feature>
<feature type="compositionally biased region" description="Acidic residues" evidence="1">
    <location>
        <begin position="223"/>
        <end position="236"/>
    </location>
</feature>
<dbReference type="STRING" id="1095629.A0A0C9WJU7"/>
<organism evidence="3 4">
    <name type="scientific">Laccaria amethystina LaAM-08-1</name>
    <dbReference type="NCBI Taxonomy" id="1095629"/>
    <lineage>
        <taxon>Eukaryota</taxon>
        <taxon>Fungi</taxon>
        <taxon>Dikarya</taxon>
        <taxon>Basidiomycota</taxon>
        <taxon>Agaricomycotina</taxon>
        <taxon>Agaricomycetes</taxon>
        <taxon>Agaricomycetidae</taxon>
        <taxon>Agaricales</taxon>
        <taxon>Agaricineae</taxon>
        <taxon>Hydnangiaceae</taxon>
        <taxon>Laccaria</taxon>
    </lineage>
</organism>
<accession>A0A0C9WJU7</accession>
<dbReference type="OrthoDB" id="2560085at2759"/>
<feature type="region of interest" description="Disordered" evidence="1">
    <location>
        <begin position="205"/>
        <end position="236"/>
    </location>
</feature>
<keyword evidence="2" id="KW-0812">Transmembrane</keyword>
<reference evidence="3 4" key="1">
    <citation type="submission" date="2014-04" db="EMBL/GenBank/DDBJ databases">
        <authorList>
            <consortium name="DOE Joint Genome Institute"/>
            <person name="Kuo A."/>
            <person name="Kohler A."/>
            <person name="Nagy L.G."/>
            <person name="Floudas D."/>
            <person name="Copeland A."/>
            <person name="Barry K.W."/>
            <person name="Cichocki N."/>
            <person name="Veneault-Fourrey C."/>
            <person name="LaButti K."/>
            <person name="Lindquist E.A."/>
            <person name="Lipzen A."/>
            <person name="Lundell T."/>
            <person name="Morin E."/>
            <person name="Murat C."/>
            <person name="Sun H."/>
            <person name="Tunlid A."/>
            <person name="Henrissat B."/>
            <person name="Grigoriev I.V."/>
            <person name="Hibbett D.S."/>
            <person name="Martin F."/>
            <person name="Nordberg H.P."/>
            <person name="Cantor M.N."/>
            <person name="Hua S.X."/>
        </authorList>
    </citation>
    <scope>NUCLEOTIDE SEQUENCE [LARGE SCALE GENOMIC DNA]</scope>
    <source>
        <strain evidence="3 4">LaAM-08-1</strain>
    </source>
</reference>
<proteinExistence type="predicted"/>
<feature type="transmembrane region" description="Helical" evidence="2">
    <location>
        <begin position="182"/>
        <end position="202"/>
    </location>
</feature>
<keyword evidence="4" id="KW-1185">Reference proteome</keyword>
<feature type="transmembrane region" description="Helical" evidence="2">
    <location>
        <begin position="117"/>
        <end position="137"/>
    </location>
</feature>
<dbReference type="AlphaFoldDB" id="A0A0C9WJU7"/>
<evidence type="ECO:0000313" key="4">
    <source>
        <dbReference type="Proteomes" id="UP000054477"/>
    </source>
</evidence>
<dbReference type="Proteomes" id="UP000054477">
    <property type="component" value="Unassembled WGS sequence"/>
</dbReference>
<evidence type="ECO:0000313" key="3">
    <source>
        <dbReference type="EMBL" id="KIJ95314.1"/>
    </source>
</evidence>
<evidence type="ECO:0000256" key="2">
    <source>
        <dbReference type="SAM" id="Phobius"/>
    </source>
</evidence>
<gene>
    <name evidence="3" type="ORF">K443DRAFT_683098</name>
</gene>
<protein>
    <recommendedName>
        <fullName evidence="5">Transmembrane protein</fullName>
    </recommendedName>
</protein>
<evidence type="ECO:0000256" key="1">
    <source>
        <dbReference type="SAM" id="MobiDB-lite"/>
    </source>
</evidence>
<keyword evidence="2" id="KW-0472">Membrane</keyword>
<keyword evidence="2" id="KW-1133">Transmembrane helix</keyword>
<dbReference type="EMBL" id="KN838760">
    <property type="protein sequence ID" value="KIJ95314.1"/>
    <property type="molecule type" value="Genomic_DNA"/>
</dbReference>
<reference evidence="4" key="2">
    <citation type="submission" date="2015-01" db="EMBL/GenBank/DDBJ databases">
        <title>Evolutionary Origins and Diversification of the Mycorrhizal Mutualists.</title>
        <authorList>
            <consortium name="DOE Joint Genome Institute"/>
            <consortium name="Mycorrhizal Genomics Consortium"/>
            <person name="Kohler A."/>
            <person name="Kuo A."/>
            <person name="Nagy L.G."/>
            <person name="Floudas D."/>
            <person name="Copeland A."/>
            <person name="Barry K.W."/>
            <person name="Cichocki N."/>
            <person name="Veneault-Fourrey C."/>
            <person name="LaButti K."/>
            <person name="Lindquist E.A."/>
            <person name="Lipzen A."/>
            <person name="Lundell T."/>
            <person name="Morin E."/>
            <person name="Murat C."/>
            <person name="Riley R."/>
            <person name="Ohm R."/>
            <person name="Sun H."/>
            <person name="Tunlid A."/>
            <person name="Henrissat B."/>
            <person name="Grigoriev I.V."/>
            <person name="Hibbett D.S."/>
            <person name="Martin F."/>
        </authorList>
    </citation>
    <scope>NUCLEOTIDE SEQUENCE [LARGE SCALE GENOMIC DNA]</scope>
    <source>
        <strain evidence="4">LaAM-08-1</strain>
    </source>
</reference>
<evidence type="ECO:0008006" key="5">
    <source>
        <dbReference type="Google" id="ProtNLM"/>
    </source>
</evidence>
<dbReference type="HOGENOM" id="CLU_101868_0_0_1"/>
<sequence>MADDPEAPAHPTASNSNAKTDCHGKGRIYLYAVLFFIWAFAVISVGVGAHAWVKSHQEKRAVKAAVSAPTVVNINTHDVDTAGIVITIACGITAALSMIFALALFLKHTRFFLAQSIGLALCAIWIFAGLVAFDFYFHTRSARVTATIGGVAVPQAVISAVEKQLGVTGVYKRIEYLRLVAIIPWFTLLFTTIGSIIFAVCAGKPKTRAPSKSPAPVSYTVDSDADKEEELSPTEP</sequence>